<sequence length="91" mass="10750">MPTQQQQLLKQYKLKMEELEEKNEKHMKQLENNIKHTSYHALVQSPKSSKPKNIINDRKNSSEYVKLHTLGRLTWDGAPNTVRDIQTYEEA</sequence>
<organism evidence="2 3">
    <name type="scientific">Romanomermis culicivorax</name>
    <name type="common">Nematode worm</name>
    <dbReference type="NCBI Taxonomy" id="13658"/>
    <lineage>
        <taxon>Eukaryota</taxon>
        <taxon>Metazoa</taxon>
        <taxon>Ecdysozoa</taxon>
        <taxon>Nematoda</taxon>
        <taxon>Enoplea</taxon>
        <taxon>Dorylaimia</taxon>
        <taxon>Mermithida</taxon>
        <taxon>Mermithoidea</taxon>
        <taxon>Mermithidae</taxon>
        <taxon>Romanomermis</taxon>
    </lineage>
</organism>
<proteinExistence type="predicted"/>
<dbReference type="Proteomes" id="UP000887565">
    <property type="component" value="Unplaced"/>
</dbReference>
<protein>
    <submittedName>
        <fullName evidence="3">Uncharacterized protein</fullName>
    </submittedName>
</protein>
<feature type="coiled-coil region" evidence="1">
    <location>
        <begin position="5"/>
        <end position="36"/>
    </location>
</feature>
<evidence type="ECO:0000256" key="1">
    <source>
        <dbReference type="SAM" id="Coils"/>
    </source>
</evidence>
<name>A0A915KUE1_ROMCU</name>
<keyword evidence="2" id="KW-1185">Reference proteome</keyword>
<accession>A0A915KUE1</accession>
<evidence type="ECO:0000313" key="3">
    <source>
        <dbReference type="WBParaSite" id="nRc.2.0.1.t42405-RA"/>
    </source>
</evidence>
<reference evidence="3" key="1">
    <citation type="submission" date="2022-11" db="UniProtKB">
        <authorList>
            <consortium name="WormBaseParasite"/>
        </authorList>
    </citation>
    <scope>IDENTIFICATION</scope>
</reference>
<keyword evidence="1" id="KW-0175">Coiled coil</keyword>
<evidence type="ECO:0000313" key="2">
    <source>
        <dbReference type="Proteomes" id="UP000887565"/>
    </source>
</evidence>
<dbReference type="WBParaSite" id="nRc.2.0.1.t42405-RA">
    <property type="protein sequence ID" value="nRc.2.0.1.t42405-RA"/>
    <property type="gene ID" value="nRc.2.0.1.g42405"/>
</dbReference>
<dbReference type="AlphaFoldDB" id="A0A915KUE1"/>